<dbReference type="Pfam" id="PF13657">
    <property type="entry name" value="Couple_hipA"/>
    <property type="match status" value="1"/>
</dbReference>
<proteinExistence type="predicted"/>
<dbReference type="NCBIfam" id="TIGR03071">
    <property type="entry name" value="couple_hipA"/>
    <property type="match status" value="1"/>
</dbReference>
<dbReference type="PANTHER" id="PTHR37419">
    <property type="entry name" value="SERINE/THREONINE-PROTEIN KINASE TOXIN HIPA"/>
    <property type="match status" value="1"/>
</dbReference>
<dbReference type="Proteomes" id="UP000537141">
    <property type="component" value="Unassembled WGS sequence"/>
</dbReference>
<organism evidence="2 3">
    <name type="scientific">Thalassotalea piscium</name>
    <dbReference type="NCBI Taxonomy" id="1230533"/>
    <lineage>
        <taxon>Bacteria</taxon>
        <taxon>Pseudomonadati</taxon>
        <taxon>Pseudomonadota</taxon>
        <taxon>Gammaproteobacteria</taxon>
        <taxon>Alteromonadales</taxon>
        <taxon>Colwelliaceae</taxon>
        <taxon>Thalassotalea</taxon>
    </lineage>
</organism>
<evidence type="ECO:0000313" key="2">
    <source>
        <dbReference type="EMBL" id="MBB6542534.1"/>
    </source>
</evidence>
<name>A0A7X0TSW2_9GAMM</name>
<dbReference type="RefSeq" id="WP_184423309.1">
    <property type="nucleotide sequence ID" value="NZ_AP027362.1"/>
</dbReference>
<keyword evidence="2" id="KW-0808">Transferase</keyword>
<reference evidence="2 3" key="1">
    <citation type="submission" date="2020-08" db="EMBL/GenBank/DDBJ databases">
        <title>Genomic Encyclopedia of Type Strains, Phase IV (KMG-IV): sequencing the most valuable type-strain genomes for metagenomic binning, comparative biology and taxonomic classification.</title>
        <authorList>
            <person name="Goeker M."/>
        </authorList>
    </citation>
    <scope>NUCLEOTIDE SEQUENCE [LARGE SCALE GENOMIC DNA]</scope>
    <source>
        <strain evidence="2 3">DSM 26287</strain>
    </source>
</reference>
<evidence type="ECO:0000259" key="1">
    <source>
        <dbReference type="Pfam" id="PF13657"/>
    </source>
</evidence>
<accession>A0A7X0TSW2</accession>
<gene>
    <name evidence="2" type="ORF">HNQ55_001033</name>
</gene>
<protein>
    <submittedName>
        <fullName evidence="2">Serine/threonine-protein kinase HipA</fullName>
        <ecNumber evidence="2">2.7.11.1</ecNumber>
    </submittedName>
</protein>
<dbReference type="EMBL" id="JACHHU010000006">
    <property type="protein sequence ID" value="MBB6542534.1"/>
    <property type="molecule type" value="Genomic_DNA"/>
</dbReference>
<sequence length="115" mass="13283">MFKLNRQGLVFANGKFCGYLNEFRDAQLEKYTFEYDHDYMSEGVPMGYHFPFTKNTFEFDTFPPFFSNLISEGWLRTHQSKLARLDKTDSFGLLLANGKELIGALSVVPSENKYG</sequence>
<dbReference type="GO" id="GO:0004674">
    <property type="term" value="F:protein serine/threonine kinase activity"/>
    <property type="evidence" value="ECO:0007669"/>
    <property type="project" value="UniProtKB-EC"/>
</dbReference>
<dbReference type="InterPro" id="IPR052028">
    <property type="entry name" value="HipA_Ser/Thr_kinase"/>
</dbReference>
<dbReference type="InterPro" id="IPR017508">
    <property type="entry name" value="HipA_N1"/>
</dbReference>
<dbReference type="EC" id="2.7.11.1" evidence="2"/>
<evidence type="ECO:0000313" key="3">
    <source>
        <dbReference type="Proteomes" id="UP000537141"/>
    </source>
</evidence>
<keyword evidence="2" id="KW-0418">Kinase</keyword>
<dbReference type="GO" id="GO:0005829">
    <property type="term" value="C:cytosol"/>
    <property type="evidence" value="ECO:0007669"/>
    <property type="project" value="TreeGrafter"/>
</dbReference>
<dbReference type="PANTHER" id="PTHR37419:SF6">
    <property type="entry name" value="KINASE HI_0665-RELATED"/>
    <property type="match status" value="1"/>
</dbReference>
<keyword evidence="3" id="KW-1185">Reference proteome</keyword>
<feature type="domain" description="HipA N-terminal subdomain 1" evidence="1">
    <location>
        <begin position="10"/>
        <end position="107"/>
    </location>
</feature>
<dbReference type="AlphaFoldDB" id="A0A7X0TSW2"/>
<comment type="caution">
    <text evidence="2">The sequence shown here is derived from an EMBL/GenBank/DDBJ whole genome shotgun (WGS) entry which is preliminary data.</text>
</comment>